<keyword evidence="2 7" id="KW-0812">Transmembrane</keyword>
<reference evidence="10" key="4">
    <citation type="submission" date="2025-08" db="UniProtKB">
        <authorList>
            <consortium name="Ensembl"/>
        </authorList>
    </citation>
    <scope>IDENTIFICATION</scope>
</reference>
<evidence type="ECO:0000256" key="4">
    <source>
        <dbReference type="ARBA" id="ARBA00022989"/>
    </source>
</evidence>
<feature type="coiled-coil region" evidence="8">
    <location>
        <begin position="260"/>
        <end position="358"/>
    </location>
</feature>
<comment type="similarity">
    <text evidence="1 7">Belongs to the MICOS complex subunit Mic60 family.</text>
</comment>
<dbReference type="GO" id="GO:0061617">
    <property type="term" value="C:MICOS complex"/>
    <property type="evidence" value="ECO:0007669"/>
    <property type="project" value="TreeGrafter"/>
</dbReference>
<dbReference type="InterPro" id="IPR019133">
    <property type="entry name" value="MIC60"/>
</dbReference>
<evidence type="ECO:0000256" key="1">
    <source>
        <dbReference type="ARBA" id="ARBA00010877"/>
    </source>
</evidence>
<reference evidence="11" key="2">
    <citation type="journal article" date="2007" name="PLoS Biol.">
        <title>Survey sequencing and comparative analysis of the elephant shark (Callorhinchus milii) genome.</title>
        <authorList>
            <person name="Venkatesh B."/>
            <person name="Kirkness E.F."/>
            <person name="Loh Y.H."/>
            <person name="Halpern A.L."/>
            <person name="Lee A.P."/>
            <person name="Johnson J."/>
            <person name="Dandona N."/>
            <person name="Viswanathan L.D."/>
            <person name="Tay A."/>
            <person name="Venter J.C."/>
            <person name="Strausberg R.L."/>
            <person name="Brenner S."/>
        </authorList>
    </citation>
    <scope>NUCLEOTIDE SEQUENCE [LARGE SCALE GENOMIC DNA]</scope>
</reference>
<comment type="function">
    <text evidence="7">Component of the MICOS complex, a large protein complex of the mitochondrial inner membrane that plays crucial roles in the maintenance of crista junctions, inner membrane architecture, and formation of contact sites to the outer membrane.</text>
</comment>
<dbReference type="Pfam" id="PF09731">
    <property type="entry name" value="Mitofilin"/>
    <property type="match status" value="1"/>
</dbReference>
<keyword evidence="4" id="KW-1133">Transmembrane helix</keyword>
<feature type="region of interest" description="Disordered" evidence="9">
    <location>
        <begin position="160"/>
        <end position="197"/>
    </location>
</feature>
<reference evidence="10" key="5">
    <citation type="submission" date="2025-09" db="UniProtKB">
        <authorList>
            <consortium name="Ensembl"/>
        </authorList>
    </citation>
    <scope>IDENTIFICATION</scope>
</reference>
<evidence type="ECO:0000256" key="6">
    <source>
        <dbReference type="ARBA" id="ARBA00023136"/>
    </source>
</evidence>
<evidence type="ECO:0000256" key="2">
    <source>
        <dbReference type="ARBA" id="ARBA00022692"/>
    </source>
</evidence>
<evidence type="ECO:0000256" key="9">
    <source>
        <dbReference type="SAM" id="MobiDB-lite"/>
    </source>
</evidence>
<evidence type="ECO:0000256" key="5">
    <source>
        <dbReference type="ARBA" id="ARBA00023128"/>
    </source>
</evidence>
<sequence length="759" mass="85101">MFCFYSASIQPTPPPPQHQKCLCGKWQLRPLQQCRRYTTGSTSGSLAGKIIGTGVLFVGGGIGGTMLYAKWDPKFRENVEKTVPYTDKLFNLALGPASHSLPVPKKQVCKAIGNSFSLKLLYLKLCNASPLPTLNSTLFSGAPKDAAAIISAIGDVPSVPASALQDKSSPPVHQHSSESKSEHQMEHKPLPSAVPGKYSILKERPPEEVAKRLTQQDREEQVKIDAIISSLEDALGKSAQLTLKAIETQDTAVQAIDAHAQRLKEAMDNSEMTIDKKSEQWRALENALTVRSKVVDGAANSLLKAKDELEKLRGLIEEAKQTQISAVRPQVLAAEENLHHMQMDLDDVVRKVQRAQSEAKIVAQYSELVSVAREEFSKELDSITPDVQPGWKNLKVSDLAGQLSTDDLNSLIAHGHRRIDQLNRELAEQRVREQQHIKVALEHQKMENQKALETAVAKALEHYQSETHLEQDKKAQEIREVMEAEMRTQLRRQAAAHTDHLREVLKVQEQEFKAEVEQKRHEYEMYYKRLNQEQMDTFTLDINAAHARLKGIEKAVESHAIAEEEARKAHQLWLSIEALKFTLKTASGDTPTEPLKNAVQSISNSCGDNPFTRALSGALPEESLSRGVYSEEALRQRFYAVRKIARRVAMIDETRNSLYQYFLSYLQSVILREPQITKPPEELNPEDLDTFKLLSYATFSIEHGDLELAAKFINQLRGEPRRVARDWLTEARLTLETKQIVDVLSAYANAVGLGTTQVE</sequence>
<evidence type="ECO:0000256" key="8">
    <source>
        <dbReference type="SAM" id="Coils"/>
    </source>
</evidence>
<keyword evidence="6" id="KW-0472">Membrane</keyword>
<keyword evidence="8" id="KW-0175">Coiled coil</keyword>
<evidence type="ECO:0000256" key="3">
    <source>
        <dbReference type="ARBA" id="ARBA00022792"/>
    </source>
</evidence>
<dbReference type="GeneTree" id="ENSGT00390000002313"/>
<gene>
    <name evidence="10" type="primary">immt</name>
</gene>
<dbReference type="AlphaFoldDB" id="A0A4W3IDG0"/>
<reference evidence="11" key="1">
    <citation type="journal article" date="2006" name="Science">
        <title>Ancient noncoding elements conserved in the human genome.</title>
        <authorList>
            <person name="Venkatesh B."/>
            <person name="Kirkness E.F."/>
            <person name="Loh Y.H."/>
            <person name="Halpern A.L."/>
            <person name="Lee A.P."/>
            <person name="Johnson J."/>
            <person name="Dandona N."/>
            <person name="Viswanathan L.D."/>
            <person name="Tay A."/>
            <person name="Venter J.C."/>
            <person name="Strausberg R.L."/>
            <person name="Brenner S."/>
        </authorList>
    </citation>
    <scope>NUCLEOTIDE SEQUENCE [LARGE SCALE GENOMIC DNA]</scope>
</reference>
<name>A0A4W3IDG0_CALMI</name>
<evidence type="ECO:0000313" key="10">
    <source>
        <dbReference type="Ensembl" id="ENSCMIP00000026817.1"/>
    </source>
</evidence>
<accession>A0A4W3IDG0</accession>
<keyword evidence="11" id="KW-1185">Reference proteome</keyword>
<dbReference type="Ensembl" id="ENSCMIT00000027247.1">
    <property type="protein sequence ID" value="ENSCMIP00000026817.1"/>
    <property type="gene ID" value="ENSCMIG00000011590.1"/>
</dbReference>
<keyword evidence="5 7" id="KW-0496">Mitochondrion</keyword>
<dbReference type="PANTHER" id="PTHR15415">
    <property type="entry name" value="MITOFILIN"/>
    <property type="match status" value="1"/>
</dbReference>
<evidence type="ECO:0000256" key="7">
    <source>
        <dbReference type="RuleBase" id="RU363000"/>
    </source>
</evidence>
<feature type="compositionally biased region" description="Basic and acidic residues" evidence="9">
    <location>
        <begin position="175"/>
        <end position="189"/>
    </location>
</feature>
<dbReference type="PANTHER" id="PTHR15415:SF7">
    <property type="entry name" value="MICOS COMPLEX SUBUNIT MIC60"/>
    <property type="match status" value="1"/>
</dbReference>
<reference evidence="11" key="3">
    <citation type="journal article" date="2014" name="Nature">
        <title>Elephant shark genome provides unique insights into gnathostome evolution.</title>
        <authorList>
            <consortium name="International Elephant Shark Genome Sequencing Consortium"/>
            <person name="Venkatesh B."/>
            <person name="Lee A.P."/>
            <person name="Ravi V."/>
            <person name="Maurya A.K."/>
            <person name="Lian M.M."/>
            <person name="Swann J.B."/>
            <person name="Ohta Y."/>
            <person name="Flajnik M.F."/>
            <person name="Sutoh Y."/>
            <person name="Kasahara M."/>
            <person name="Hoon S."/>
            <person name="Gangu V."/>
            <person name="Roy S.W."/>
            <person name="Irimia M."/>
            <person name="Korzh V."/>
            <person name="Kondrychyn I."/>
            <person name="Lim Z.W."/>
            <person name="Tay B.H."/>
            <person name="Tohari S."/>
            <person name="Kong K.W."/>
            <person name="Ho S."/>
            <person name="Lorente-Galdos B."/>
            <person name="Quilez J."/>
            <person name="Marques-Bonet T."/>
            <person name="Raney B.J."/>
            <person name="Ingham P.W."/>
            <person name="Tay A."/>
            <person name="Hillier L.W."/>
            <person name="Minx P."/>
            <person name="Boehm T."/>
            <person name="Wilson R.K."/>
            <person name="Brenner S."/>
            <person name="Warren W.C."/>
        </authorList>
    </citation>
    <scope>NUCLEOTIDE SEQUENCE [LARGE SCALE GENOMIC DNA]</scope>
</reference>
<evidence type="ECO:0000313" key="11">
    <source>
        <dbReference type="Proteomes" id="UP000314986"/>
    </source>
</evidence>
<dbReference type="Proteomes" id="UP000314986">
    <property type="component" value="Unassembled WGS sequence"/>
</dbReference>
<proteinExistence type="inferred from homology"/>
<feature type="coiled-coil region" evidence="8">
    <location>
        <begin position="502"/>
        <end position="533"/>
    </location>
</feature>
<protein>
    <recommendedName>
        <fullName evidence="7">MICOS complex subunit MIC60</fullName>
    </recommendedName>
    <alternativeName>
        <fullName evidence="7">Mitofilin</fullName>
    </alternativeName>
</protein>
<comment type="subcellular location">
    <subcellularLocation>
        <location evidence="7">Mitochondrion inner membrane</location>
        <topology evidence="7">Single-pass membrane protein</topology>
    </subcellularLocation>
</comment>
<organism evidence="10 11">
    <name type="scientific">Callorhinchus milii</name>
    <name type="common">Ghost shark</name>
    <dbReference type="NCBI Taxonomy" id="7868"/>
    <lineage>
        <taxon>Eukaryota</taxon>
        <taxon>Metazoa</taxon>
        <taxon>Chordata</taxon>
        <taxon>Craniata</taxon>
        <taxon>Vertebrata</taxon>
        <taxon>Chondrichthyes</taxon>
        <taxon>Holocephali</taxon>
        <taxon>Chimaeriformes</taxon>
        <taxon>Callorhinchidae</taxon>
        <taxon>Callorhinchus</taxon>
    </lineage>
</organism>
<dbReference type="GO" id="GO:0042407">
    <property type="term" value="P:cristae formation"/>
    <property type="evidence" value="ECO:0007669"/>
    <property type="project" value="TreeGrafter"/>
</dbReference>
<keyword evidence="3 7" id="KW-0999">Mitochondrion inner membrane</keyword>
<comment type="subunit">
    <text evidence="7">Component of the mitochondrial contact site and cristae organizing system (MICOS) complex.</text>
</comment>